<dbReference type="PATRIC" id="fig|1123269.5.peg.5738"/>
<dbReference type="EMBL" id="CP006644">
    <property type="protein sequence ID" value="AHE57421.1"/>
    <property type="molecule type" value="Genomic_DNA"/>
</dbReference>
<dbReference type="KEGG" id="ssan:NX02_04400"/>
<organism evidence="1 3">
    <name type="scientific">Sphingomonas sanxanigenens DSM 19645 = NX02</name>
    <dbReference type="NCBI Taxonomy" id="1123269"/>
    <lineage>
        <taxon>Bacteria</taxon>
        <taxon>Pseudomonadati</taxon>
        <taxon>Pseudomonadota</taxon>
        <taxon>Alphaproteobacteria</taxon>
        <taxon>Sphingomonadales</taxon>
        <taxon>Sphingomonadaceae</taxon>
        <taxon>Sphingomonas</taxon>
    </lineage>
</organism>
<dbReference type="Proteomes" id="UP000018851">
    <property type="component" value="Chromosome"/>
</dbReference>
<sequence>MIDMDALARAAEGDPNAKVTVSKKWLAEVHRLLQQRARDRRMDSVLEKVFSYGRGATPPGGGAKV</sequence>
<dbReference type="STRING" id="1123269.NX02_04400"/>
<accession>W0A823</accession>
<dbReference type="EMBL" id="CP006644">
    <property type="protein sequence ID" value="AHE52627.1"/>
    <property type="molecule type" value="Genomic_DNA"/>
</dbReference>
<dbReference type="KEGG" id="ssan:NX02_29270"/>
<dbReference type="AlphaFoldDB" id="W0A823"/>
<reference evidence="1 3" key="1">
    <citation type="submission" date="2013-07" db="EMBL/GenBank/DDBJ databases">
        <title>Completed genome of Sphingomonas sanxanigenens NX02.</title>
        <authorList>
            <person name="Ma T."/>
            <person name="Huang H."/>
            <person name="Wu M."/>
            <person name="Li X."/>
            <person name="Li G."/>
        </authorList>
    </citation>
    <scope>NUCLEOTIDE SEQUENCE [LARGE SCALE GENOMIC DNA]</scope>
    <source>
        <strain evidence="1 3">NX02</strain>
    </source>
</reference>
<gene>
    <name evidence="1" type="ORF">NX02_04400</name>
    <name evidence="2" type="ORF">NX02_29270</name>
</gene>
<dbReference type="HOGENOM" id="CLU_2847582_0_0_5"/>
<evidence type="ECO:0000313" key="3">
    <source>
        <dbReference type="Proteomes" id="UP000018851"/>
    </source>
</evidence>
<name>W0A823_9SPHN</name>
<evidence type="ECO:0000313" key="2">
    <source>
        <dbReference type="EMBL" id="AHE57421.1"/>
    </source>
</evidence>
<keyword evidence="3" id="KW-1185">Reference proteome</keyword>
<proteinExistence type="predicted"/>
<protein>
    <submittedName>
        <fullName evidence="1">Uncharacterized protein</fullName>
    </submittedName>
</protein>
<dbReference type="RefSeq" id="WP_025290925.1">
    <property type="nucleotide sequence ID" value="NZ_CP006644.1"/>
</dbReference>
<evidence type="ECO:0000313" key="1">
    <source>
        <dbReference type="EMBL" id="AHE52627.1"/>
    </source>
</evidence>